<protein>
    <submittedName>
        <fullName evidence="1">Uncharacterized protein</fullName>
    </submittedName>
</protein>
<name>A0A448X5H0_9PLAT</name>
<gene>
    <name evidence="1" type="ORF">PXEA_LOCUS22034</name>
</gene>
<dbReference type="InterPro" id="IPR036866">
    <property type="entry name" value="RibonucZ/Hydroxyglut_hydro"/>
</dbReference>
<evidence type="ECO:0000313" key="1">
    <source>
        <dbReference type="EMBL" id="VEL28594.1"/>
    </source>
</evidence>
<dbReference type="Proteomes" id="UP000784294">
    <property type="component" value="Unassembled WGS sequence"/>
</dbReference>
<proteinExistence type="predicted"/>
<sequence>MDRSPYSVQVIRPGWRTRTDDGCVQSKCNIVLVNGPIGPMIINPGSAWDSSLLSSALKMAGIVNPEQDIKYVVCTDGRAEFVGCISLFQGAEMIIVGHDIQKRGDIFLDHDFYSMIPFELDEFVGLLPLDNFYLSIGYIYELDF</sequence>
<organism evidence="1 2">
    <name type="scientific">Protopolystoma xenopodis</name>
    <dbReference type="NCBI Taxonomy" id="117903"/>
    <lineage>
        <taxon>Eukaryota</taxon>
        <taxon>Metazoa</taxon>
        <taxon>Spiralia</taxon>
        <taxon>Lophotrochozoa</taxon>
        <taxon>Platyhelminthes</taxon>
        <taxon>Monogenea</taxon>
        <taxon>Polyopisthocotylea</taxon>
        <taxon>Polystomatidea</taxon>
        <taxon>Polystomatidae</taxon>
        <taxon>Protopolystoma</taxon>
    </lineage>
</organism>
<dbReference type="PANTHER" id="PTHR23200">
    <property type="entry name" value="METALLO-BETA-LACTAMASE DOMAIN-CONTAINING PROTEIN 1"/>
    <property type="match status" value="1"/>
</dbReference>
<keyword evidence="2" id="KW-1185">Reference proteome</keyword>
<dbReference type="InterPro" id="IPR039344">
    <property type="entry name" value="MBLAC1"/>
</dbReference>
<dbReference type="PANTHER" id="PTHR23200:SF48">
    <property type="entry name" value="METALLO-BETA-LACTAMASE DOMAIN-CONTAINING PROTEIN 1"/>
    <property type="match status" value="1"/>
</dbReference>
<dbReference type="Gene3D" id="3.60.15.10">
    <property type="entry name" value="Ribonuclease Z/Hydroxyacylglutathione hydrolase-like"/>
    <property type="match status" value="1"/>
</dbReference>
<dbReference type="EMBL" id="CAAALY010096241">
    <property type="protein sequence ID" value="VEL28594.1"/>
    <property type="molecule type" value="Genomic_DNA"/>
</dbReference>
<dbReference type="OrthoDB" id="10250730at2759"/>
<comment type="caution">
    <text evidence="1">The sequence shown here is derived from an EMBL/GenBank/DDBJ whole genome shotgun (WGS) entry which is preliminary data.</text>
</comment>
<accession>A0A448X5H0</accession>
<evidence type="ECO:0000313" key="2">
    <source>
        <dbReference type="Proteomes" id="UP000784294"/>
    </source>
</evidence>
<dbReference type="AlphaFoldDB" id="A0A448X5H0"/>
<reference evidence="1" key="1">
    <citation type="submission" date="2018-11" db="EMBL/GenBank/DDBJ databases">
        <authorList>
            <consortium name="Pathogen Informatics"/>
        </authorList>
    </citation>
    <scope>NUCLEOTIDE SEQUENCE</scope>
</reference>